<evidence type="ECO:0000313" key="2">
    <source>
        <dbReference type="Proteomes" id="UP001196413"/>
    </source>
</evidence>
<dbReference type="AlphaFoldDB" id="A0AAD5M4P3"/>
<protein>
    <submittedName>
        <fullName evidence="1">Uncharacterized protein</fullName>
    </submittedName>
</protein>
<accession>A0AAD5M4P3</accession>
<name>A0AAD5M4P3_PARTN</name>
<sequence>MVAYTGADSIPIEAPGIATSKEAAKGFVERLVMQTVFDVLSKVVALSPRYDNLGYFGTA</sequence>
<proteinExistence type="predicted"/>
<evidence type="ECO:0000313" key="1">
    <source>
        <dbReference type="EMBL" id="KAJ1350573.1"/>
    </source>
</evidence>
<dbReference type="EMBL" id="JAHQIW010000895">
    <property type="protein sequence ID" value="KAJ1350573.1"/>
    <property type="molecule type" value="Genomic_DNA"/>
</dbReference>
<reference evidence="1" key="1">
    <citation type="submission" date="2021-06" db="EMBL/GenBank/DDBJ databases">
        <title>Parelaphostrongylus tenuis whole genome reference sequence.</title>
        <authorList>
            <person name="Garwood T.J."/>
            <person name="Larsen P.A."/>
            <person name="Fountain-Jones N.M."/>
            <person name="Garbe J.R."/>
            <person name="Macchietto M.G."/>
            <person name="Kania S.A."/>
            <person name="Gerhold R.W."/>
            <person name="Richards J.E."/>
            <person name="Wolf T.M."/>
        </authorList>
    </citation>
    <scope>NUCLEOTIDE SEQUENCE</scope>
    <source>
        <strain evidence="1">MNPRO001-30</strain>
        <tissue evidence="1">Meninges</tissue>
    </source>
</reference>
<gene>
    <name evidence="1" type="ORF">KIN20_006391</name>
</gene>
<organism evidence="1 2">
    <name type="scientific">Parelaphostrongylus tenuis</name>
    <name type="common">Meningeal worm</name>
    <dbReference type="NCBI Taxonomy" id="148309"/>
    <lineage>
        <taxon>Eukaryota</taxon>
        <taxon>Metazoa</taxon>
        <taxon>Ecdysozoa</taxon>
        <taxon>Nematoda</taxon>
        <taxon>Chromadorea</taxon>
        <taxon>Rhabditida</taxon>
        <taxon>Rhabditina</taxon>
        <taxon>Rhabditomorpha</taxon>
        <taxon>Strongyloidea</taxon>
        <taxon>Metastrongylidae</taxon>
        <taxon>Parelaphostrongylus</taxon>
    </lineage>
</organism>
<comment type="caution">
    <text evidence="1">The sequence shown here is derived from an EMBL/GenBank/DDBJ whole genome shotgun (WGS) entry which is preliminary data.</text>
</comment>
<keyword evidence="2" id="KW-1185">Reference proteome</keyword>
<dbReference type="Proteomes" id="UP001196413">
    <property type="component" value="Unassembled WGS sequence"/>
</dbReference>